<name>A0A0C9XL03_9AGAR</name>
<keyword evidence="3" id="KW-1185">Reference proteome</keyword>
<gene>
    <name evidence="2" type="ORF">K443DRAFT_134020</name>
</gene>
<dbReference type="EMBL" id="KN838709">
    <property type="protein sequence ID" value="KIJ96847.1"/>
    <property type="molecule type" value="Genomic_DNA"/>
</dbReference>
<proteinExistence type="predicted"/>
<organism evidence="2 3">
    <name type="scientific">Laccaria amethystina LaAM-08-1</name>
    <dbReference type="NCBI Taxonomy" id="1095629"/>
    <lineage>
        <taxon>Eukaryota</taxon>
        <taxon>Fungi</taxon>
        <taxon>Dikarya</taxon>
        <taxon>Basidiomycota</taxon>
        <taxon>Agaricomycotina</taxon>
        <taxon>Agaricomycetes</taxon>
        <taxon>Agaricomycetidae</taxon>
        <taxon>Agaricales</taxon>
        <taxon>Agaricineae</taxon>
        <taxon>Hydnangiaceae</taxon>
        <taxon>Laccaria</taxon>
    </lineage>
</organism>
<feature type="region of interest" description="Disordered" evidence="1">
    <location>
        <begin position="1"/>
        <end position="177"/>
    </location>
</feature>
<feature type="region of interest" description="Disordered" evidence="1">
    <location>
        <begin position="192"/>
        <end position="215"/>
    </location>
</feature>
<dbReference type="AlphaFoldDB" id="A0A0C9XL03"/>
<evidence type="ECO:0000313" key="2">
    <source>
        <dbReference type="EMBL" id="KIJ96847.1"/>
    </source>
</evidence>
<dbReference type="Proteomes" id="UP000054477">
    <property type="component" value="Unassembled WGS sequence"/>
</dbReference>
<evidence type="ECO:0000313" key="3">
    <source>
        <dbReference type="Proteomes" id="UP000054477"/>
    </source>
</evidence>
<sequence>MDEPCVTNVPGTKYGGWEETRGGGLPKQQAYTTTSHPGAGVTGGPAYTETGAQSGRGIHAQQYERHPEHHLGERERRAEEHLTAERRAEDHLSAERRAEGGYTGRQEKQNLEAQQAAKAGAGGVGALGYGDTRRAGAGYGDTQRADVGYGDTQRAGDTGYGVGPTGAGTAPGKVSTADKVIGGGERLAGKVTSNAELYEQGIQRQRGMYEPQPKQ</sequence>
<protein>
    <submittedName>
        <fullName evidence="2">Uncharacterized protein</fullName>
    </submittedName>
</protein>
<reference evidence="3" key="2">
    <citation type="submission" date="2015-01" db="EMBL/GenBank/DDBJ databases">
        <title>Evolutionary Origins and Diversification of the Mycorrhizal Mutualists.</title>
        <authorList>
            <consortium name="DOE Joint Genome Institute"/>
            <consortium name="Mycorrhizal Genomics Consortium"/>
            <person name="Kohler A."/>
            <person name="Kuo A."/>
            <person name="Nagy L.G."/>
            <person name="Floudas D."/>
            <person name="Copeland A."/>
            <person name="Barry K.W."/>
            <person name="Cichocki N."/>
            <person name="Veneault-Fourrey C."/>
            <person name="LaButti K."/>
            <person name="Lindquist E.A."/>
            <person name="Lipzen A."/>
            <person name="Lundell T."/>
            <person name="Morin E."/>
            <person name="Murat C."/>
            <person name="Riley R."/>
            <person name="Ohm R."/>
            <person name="Sun H."/>
            <person name="Tunlid A."/>
            <person name="Henrissat B."/>
            <person name="Grigoriev I.V."/>
            <person name="Hibbett D.S."/>
            <person name="Martin F."/>
        </authorList>
    </citation>
    <scope>NUCLEOTIDE SEQUENCE [LARGE SCALE GENOMIC DNA]</scope>
    <source>
        <strain evidence="3">LaAM-08-1</strain>
    </source>
</reference>
<accession>A0A0C9XL03</accession>
<reference evidence="2 3" key="1">
    <citation type="submission" date="2014-04" db="EMBL/GenBank/DDBJ databases">
        <authorList>
            <consortium name="DOE Joint Genome Institute"/>
            <person name="Kuo A."/>
            <person name="Kohler A."/>
            <person name="Nagy L.G."/>
            <person name="Floudas D."/>
            <person name="Copeland A."/>
            <person name="Barry K.W."/>
            <person name="Cichocki N."/>
            <person name="Veneault-Fourrey C."/>
            <person name="LaButti K."/>
            <person name="Lindquist E.A."/>
            <person name="Lipzen A."/>
            <person name="Lundell T."/>
            <person name="Morin E."/>
            <person name="Murat C."/>
            <person name="Sun H."/>
            <person name="Tunlid A."/>
            <person name="Henrissat B."/>
            <person name="Grigoriev I.V."/>
            <person name="Hibbett D.S."/>
            <person name="Martin F."/>
            <person name="Nordberg H.P."/>
            <person name="Cantor M.N."/>
            <person name="Hua S.X."/>
        </authorList>
    </citation>
    <scope>NUCLEOTIDE SEQUENCE [LARGE SCALE GENOMIC DNA]</scope>
    <source>
        <strain evidence="2 3">LaAM-08-1</strain>
    </source>
</reference>
<feature type="compositionally biased region" description="Basic and acidic residues" evidence="1">
    <location>
        <begin position="62"/>
        <end position="110"/>
    </location>
</feature>
<evidence type="ECO:0000256" key="1">
    <source>
        <dbReference type="SAM" id="MobiDB-lite"/>
    </source>
</evidence>
<dbReference type="OrthoDB" id="3170343at2759"/>
<dbReference type="HOGENOM" id="CLU_1283426_0_0_1"/>